<evidence type="ECO:0000259" key="3">
    <source>
        <dbReference type="PROSITE" id="PS50977"/>
    </source>
</evidence>
<dbReference type="Gene3D" id="1.10.357.10">
    <property type="entry name" value="Tetracycline Repressor, domain 2"/>
    <property type="match status" value="1"/>
</dbReference>
<dbReference type="PROSITE" id="PS50977">
    <property type="entry name" value="HTH_TETR_2"/>
    <property type="match status" value="1"/>
</dbReference>
<name>A0A1I4TA96_9BURK</name>
<dbReference type="STRING" id="758825.SAMN02982985_05120"/>
<evidence type="ECO:0000256" key="2">
    <source>
        <dbReference type="PROSITE-ProRule" id="PRU00335"/>
    </source>
</evidence>
<gene>
    <name evidence="4" type="ORF">SAMN02982985_05120</name>
</gene>
<dbReference type="SUPFAM" id="SSF46689">
    <property type="entry name" value="Homeodomain-like"/>
    <property type="match status" value="1"/>
</dbReference>
<dbReference type="InterPro" id="IPR009057">
    <property type="entry name" value="Homeodomain-like_sf"/>
</dbReference>
<evidence type="ECO:0000313" key="5">
    <source>
        <dbReference type="Proteomes" id="UP000199470"/>
    </source>
</evidence>
<dbReference type="RefSeq" id="WP_093390530.1">
    <property type="nucleotide sequence ID" value="NZ_FOTW01000030.1"/>
</dbReference>
<dbReference type="EMBL" id="FOTW01000030">
    <property type="protein sequence ID" value="SFM73513.1"/>
    <property type="molecule type" value="Genomic_DNA"/>
</dbReference>
<feature type="DNA-binding region" description="H-T-H motif" evidence="2">
    <location>
        <begin position="27"/>
        <end position="46"/>
    </location>
</feature>
<dbReference type="OrthoDB" id="5816932at2"/>
<organism evidence="4 5">
    <name type="scientific">Rugamonas rubra</name>
    <dbReference type="NCBI Taxonomy" id="758825"/>
    <lineage>
        <taxon>Bacteria</taxon>
        <taxon>Pseudomonadati</taxon>
        <taxon>Pseudomonadota</taxon>
        <taxon>Betaproteobacteria</taxon>
        <taxon>Burkholderiales</taxon>
        <taxon>Oxalobacteraceae</taxon>
        <taxon>Telluria group</taxon>
        <taxon>Rugamonas</taxon>
    </lineage>
</organism>
<dbReference type="AlphaFoldDB" id="A0A1I4TA96"/>
<proteinExistence type="predicted"/>
<dbReference type="InterPro" id="IPR001647">
    <property type="entry name" value="HTH_TetR"/>
</dbReference>
<keyword evidence="5" id="KW-1185">Reference proteome</keyword>
<evidence type="ECO:0000256" key="1">
    <source>
        <dbReference type="ARBA" id="ARBA00023125"/>
    </source>
</evidence>
<dbReference type="Proteomes" id="UP000199470">
    <property type="component" value="Unassembled WGS sequence"/>
</dbReference>
<sequence>MDERLNRQAWIDAGLGKLAEEGPQSLKVMGIAQHLGVTKGSFYWHFSDLQAYKTEVLRAWEGKYTLDVMQQANGVGTDARTRLQFLLGTTFGQRSDLGCAIRAWALTDEHVAQVQNRVDQGRLSYVTELLHEIGWPVDDAAALAQFLYYAVIGYSHTGRQATSERDVALYLAMLLKVP</sequence>
<reference evidence="4 5" key="1">
    <citation type="submission" date="2016-10" db="EMBL/GenBank/DDBJ databases">
        <authorList>
            <person name="de Groot N.N."/>
        </authorList>
    </citation>
    <scope>NUCLEOTIDE SEQUENCE [LARGE SCALE GENOMIC DNA]</scope>
    <source>
        <strain evidence="4 5">ATCC 43154</strain>
    </source>
</reference>
<accession>A0A1I4TA96</accession>
<evidence type="ECO:0000313" key="4">
    <source>
        <dbReference type="EMBL" id="SFM73513.1"/>
    </source>
</evidence>
<dbReference type="GO" id="GO:0003677">
    <property type="term" value="F:DNA binding"/>
    <property type="evidence" value="ECO:0007669"/>
    <property type="project" value="UniProtKB-UniRule"/>
</dbReference>
<protein>
    <submittedName>
        <fullName evidence="4">Transcriptional regulator, TetR family</fullName>
    </submittedName>
</protein>
<dbReference type="Pfam" id="PF00440">
    <property type="entry name" value="TetR_N"/>
    <property type="match status" value="1"/>
</dbReference>
<feature type="domain" description="HTH tetR-type" evidence="3">
    <location>
        <begin position="4"/>
        <end position="64"/>
    </location>
</feature>
<keyword evidence="1 2" id="KW-0238">DNA-binding</keyword>